<dbReference type="Pfam" id="PF06276">
    <property type="entry name" value="FhuF"/>
    <property type="match status" value="1"/>
</dbReference>
<reference evidence="4 5" key="1">
    <citation type="submission" date="2021-01" db="EMBL/GenBank/DDBJ databases">
        <title>Biogeographic distribution of Paracoccus.</title>
        <authorList>
            <person name="Hollensteiner J."/>
            <person name="Leineberger J."/>
            <person name="Brinkhoff T."/>
            <person name="Daniel R."/>
        </authorList>
    </citation>
    <scope>NUCLEOTIDE SEQUENCE [LARGE SCALE GENOMIC DNA]</scope>
    <source>
        <strain evidence="4 5">KCTC 22803</strain>
    </source>
</reference>
<dbReference type="PANTHER" id="PTHR34384:SF5">
    <property type="entry name" value="L-2,3-DIAMINOPROPANOATE--CITRATE LIGASE"/>
    <property type="match status" value="1"/>
</dbReference>
<dbReference type="InterPro" id="IPR007310">
    <property type="entry name" value="Aerobactin_biosyn_IucA/IucC_N"/>
</dbReference>
<protein>
    <submittedName>
        <fullName evidence="4">Uncharacterized protein</fullName>
    </submittedName>
</protein>
<dbReference type="Pfam" id="PF04183">
    <property type="entry name" value="IucA_IucC"/>
    <property type="match status" value="1"/>
</dbReference>
<name>A0ABY7SFX9_9RHOB</name>
<accession>A0ABY7SFX9</accession>
<dbReference type="Gene3D" id="1.10.510.40">
    <property type="match status" value="1"/>
</dbReference>
<sequence>MGDETRDLPALDAFLNAALREDMLADARFDANGLHVPTEQGDLVVPVAARAGFRTRFGAGLGLAGRPCTVENALSLLAAPFGAVFAARVLDSLRAVRRAPAMTSQDDPARWNFRQAEAAMKYGHPCHPNPRSRDEMSVRDARRFAPEFGAEFALTWLAAPRDMVSATDGALARLSRLAKADGAPDCDAGLIRLPIHPWQAGVEAHRIAAAGASVIGDGRGGWQATSSMRSLHGWHADVMPKMSLSLRLTNSTRILQPREMRRGADLARLLDGPVGQQLRARFPQMHILREADHAALTDGRDIIPETLISLRDNPFRDPASPGPLMLGSLCETVPGGRSAMSRLIARRDARDWFRRFLQVGIAPLLELRATHGLLFGAHQQNMLVGLDHARMPNAIWLRDCQGTGHIDSFHAALARHCPDLGRDAENVVTAELGDALLTYYVVVNGVLHLMSTLALDGLADEDDLLRDWRDALIAARRDSRGERVLYDKLIEGEALPCKGNFRTSCRGVNEADGGGDGQLASFLTLPNPILTLQRSDA</sequence>
<dbReference type="RefSeq" id="WP_271885090.1">
    <property type="nucleotide sequence ID" value="NZ_CP067136.1"/>
</dbReference>
<feature type="domain" description="Aerobactin siderophore biosynthesis IucA/IucC-like C-terminal" evidence="3">
    <location>
        <begin position="351"/>
        <end position="512"/>
    </location>
</feature>
<organism evidence="4 5">
    <name type="scientific">Paracoccus fistulariae</name>
    <dbReference type="NCBI Taxonomy" id="658446"/>
    <lineage>
        <taxon>Bacteria</taxon>
        <taxon>Pseudomonadati</taxon>
        <taxon>Pseudomonadota</taxon>
        <taxon>Alphaproteobacteria</taxon>
        <taxon>Rhodobacterales</taxon>
        <taxon>Paracoccaceae</taxon>
        <taxon>Paracoccus</taxon>
    </lineage>
</organism>
<dbReference type="Proteomes" id="UP001219349">
    <property type="component" value="Chromosome"/>
</dbReference>
<dbReference type="EMBL" id="CP067136">
    <property type="protein sequence ID" value="WCR05930.1"/>
    <property type="molecule type" value="Genomic_DNA"/>
</dbReference>
<feature type="domain" description="Aerobactin siderophore biosynthesis IucA/IucC N-terminal" evidence="2">
    <location>
        <begin position="113"/>
        <end position="330"/>
    </location>
</feature>
<evidence type="ECO:0000259" key="3">
    <source>
        <dbReference type="Pfam" id="PF06276"/>
    </source>
</evidence>
<dbReference type="InterPro" id="IPR037455">
    <property type="entry name" value="LucA/IucC-like"/>
</dbReference>
<evidence type="ECO:0000259" key="2">
    <source>
        <dbReference type="Pfam" id="PF04183"/>
    </source>
</evidence>
<evidence type="ECO:0000256" key="1">
    <source>
        <dbReference type="ARBA" id="ARBA00007832"/>
    </source>
</evidence>
<keyword evidence="5" id="KW-1185">Reference proteome</keyword>
<dbReference type="InterPro" id="IPR022770">
    <property type="entry name" value="IucA/IucC-like_C"/>
</dbReference>
<gene>
    <name evidence="4" type="ORF">JHX87_10360</name>
</gene>
<comment type="similarity">
    <text evidence="1">Belongs to the IucA/IucC family.</text>
</comment>
<dbReference type="Gene3D" id="6.10.250.3370">
    <property type="match status" value="1"/>
</dbReference>
<evidence type="ECO:0000313" key="5">
    <source>
        <dbReference type="Proteomes" id="UP001219349"/>
    </source>
</evidence>
<evidence type="ECO:0000313" key="4">
    <source>
        <dbReference type="EMBL" id="WCR05930.1"/>
    </source>
</evidence>
<dbReference type="PANTHER" id="PTHR34384">
    <property type="entry name" value="L-2,3-DIAMINOPROPANOATE--CITRATE LIGASE"/>
    <property type="match status" value="1"/>
</dbReference>
<proteinExistence type="inferred from homology"/>